<dbReference type="Gene3D" id="1.10.287.4300">
    <property type="entry name" value="Stage III sporulation protein AH-like"/>
    <property type="match status" value="1"/>
</dbReference>
<evidence type="ECO:0000313" key="4">
    <source>
        <dbReference type="Proteomes" id="UP001341444"/>
    </source>
</evidence>
<evidence type="ECO:0000256" key="1">
    <source>
        <dbReference type="SAM" id="MobiDB-lite"/>
    </source>
</evidence>
<evidence type="ECO:0000256" key="2">
    <source>
        <dbReference type="SAM" id="Phobius"/>
    </source>
</evidence>
<dbReference type="Proteomes" id="UP001341444">
    <property type="component" value="Unassembled WGS sequence"/>
</dbReference>
<reference evidence="3 4" key="1">
    <citation type="submission" date="2023-03" db="EMBL/GenBank/DDBJ databases">
        <title>Bacillus Genome Sequencing.</title>
        <authorList>
            <person name="Dunlap C."/>
        </authorList>
    </citation>
    <scope>NUCLEOTIDE SEQUENCE [LARGE SCALE GENOMIC DNA]</scope>
    <source>
        <strain evidence="3 4">B-23453</strain>
    </source>
</reference>
<dbReference type="InterPro" id="IPR038503">
    <property type="entry name" value="SpoIIIAH_sf"/>
</dbReference>
<feature type="transmembrane region" description="Helical" evidence="2">
    <location>
        <begin position="7"/>
        <end position="25"/>
    </location>
</feature>
<feature type="region of interest" description="Disordered" evidence="1">
    <location>
        <begin position="35"/>
        <end position="55"/>
    </location>
</feature>
<sequence>MLLKKQTVWLLTMLSLVVVLSVYYVTSEPKSSDLSAMDKVSQNTKSQNKTQTTADNKKNIKVDTTNATDEVFETIRMDRQDKFSKQKEELTNKLASTSLSAEERSKAADEMQQLTANAQKEQVLESMIKSQGYSDALVEVDPGNEVHVTVKSNSHSKTAANNIVRLVSEEMNAAQNIAVVFQK</sequence>
<dbReference type="EMBL" id="JARMAB010000030">
    <property type="protein sequence ID" value="MED1205174.1"/>
    <property type="molecule type" value="Genomic_DNA"/>
</dbReference>
<protein>
    <submittedName>
        <fullName evidence="3">SpoIIIAH-like family protein</fullName>
    </submittedName>
</protein>
<accession>A0ABU6MKG9</accession>
<comment type="caution">
    <text evidence="3">The sequence shown here is derived from an EMBL/GenBank/DDBJ whole genome shotgun (WGS) entry which is preliminary data.</text>
</comment>
<dbReference type="Pfam" id="PF12685">
    <property type="entry name" value="SpoIIIAH"/>
    <property type="match status" value="1"/>
</dbReference>
<evidence type="ECO:0000313" key="3">
    <source>
        <dbReference type="EMBL" id="MED1205174.1"/>
    </source>
</evidence>
<dbReference type="InterPro" id="IPR024232">
    <property type="entry name" value="SpoIIIAH"/>
</dbReference>
<gene>
    <name evidence="3" type="ORF">P4T90_19175</name>
</gene>
<name>A0ABU6MKG9_9BACI</name>
<keyword evidence="2" id="KW-0812">Transmembrane</keyword>
<keyword evidence="4" id="KW-1185">Reference proteome</keyword>
<feature type="compositionally biased region" description="Low complexity" evidence="1">
    <location>
        <begin position="41"/>
        <end position="53"/>
    </location>
</feature>
<keyword evidence="2" id="KW-0472">Membrane</keyword>
<dbReference type="RefSeq" id="WP_066262275.1">
    <property type="nucleotide sequence ID" value="NZ_JARMAB010000030.1"/>
</dbReference>
<proteinExistence type="predicted"/>
<organism evidence="3 4">
    <name type="scientific">Heyndrickxia acidicola</name>
    <dbReference type="NCBI Taxonomy" id="209389"/>
    <lineage>
        <taxon>Bacteria</taxon>
        <taxon>Bacillati</taxon>
        <taxon>Bacillota</taxon>
        <taxon>Bacilli</taxon>
        <taxon>Bacillales</taxon>
        <taxon>Bacillaceae</taxon>
        <taxon>Heyndrickxia</taxon>
    </lineage>
</organism>
<keyword evidence="2" id="KW-1133">Transmembrane helix</keyword>